<dbReference type="PANTHER" id="PTHR23501:SF43">
    <property type="entry name" value="MULTIDRUG TRANSPORTER, PUTATIVE (AFU_ORTHOLOGUE AFUA_6G03040)-RELATED"/>
    <property type="match status" value="1"/>
</dbReference>
<feature type="transmembrane region" description="Helical" evidence="6">
    <location>
        <begin position="142"/>
        <end position="159"/>
    </location>
</feature>
<keyword evidence="8" id="KW-1185">Reference proteome</keyword>
<name>A0ABY0HJA8_9PEZI</name>
<keyword evidence="2 6" id="KW-0812">Transmembrane</keyword>
<accession>A0ABY0HJA8</accession>
<organism evidence="7 8">
    <name type="scientific">Monosporascus cannonballus</name>
    <dbReference type="NCBI Taxonomy" id="155416"/>
    <lineage>
        <taxon>Eukaryota</taxon>
        <taxon>Fungi</taxon>
        <taxon>Dikarya</taxon>
        <taxon>Ascomycota</taxon>
        <taxon>Pezizomycotina</taxon>
        <taxon>Sordariomycetes</taxon>
        <taxon>Xylariomycetidae</taxon>
        <taxon>Xylariales</taxon>
        <taxon>Xylariales incertae sedis</taxon>
        <taxon>Monosporascus</taxon>
    </lineage>
</organism>
<evidence type="ECO:0000256" key="6">
    <source>
        <dbReference type="SAM" id="Phobius"/>
    </source>
</evidence>
<feature type="transmembrane region" description="Helical" evidence="6">
    <location>
        <begin position="166"/>
        <end position="190"/>
    </location>
</feature>
<dbReference type="Gene3D" id="1.20.1250.20">
    <property type="entry name" value="MFS general substrate transporter like domains"/>
    <property type="match status" value="1"/>
</dbReference>
<evidence type="ECO:0000256" key="2">
    <source>
        <dbReference type="ARBA" id="ARBA00022692"/>
    </source>
</evidence>
<dbReference type="Proteomes" id="UP000294003">
    <property type="component" value="Unassembled WGS sequence"/>
</dbReference>
<reference evidence="7 8" key="1">
    <citation type="submission" date="2018-06" db="EMBL/GenBank/DDBJ databases">
        <title>Complete Genomes of Monosporascus.</title>
        <authorList>
            <person name="Robinson A.J."/>
            <person name="Natvig D.O."/>
        </authorList>
    </citation>
    <scope>NUCLEOTIDE SEQUENCE [LARGE SCALE GENOMIC DNA]</scope>
    <source>
        <strain evidence="7 8">CBS 609.92</strain>
    </source>
</reference>
<evidence type="ECO:0000313" key="8">
    <source>
        <dbReference type="Proteomes" id="UP000294003"/>
    </source>
</evidence>
<evidence type="ECO:0008006" key="9">
    <source>
        <dbReference type="Google" id="ProtNLM"/>
    </source>
</evidence>
<dbReference type="EMBL" id="QJNS01000007">
    <property type="protein sequence ID" value="RYO94779.1"/>
    <property type="molecule type" value="Genomic_DNA"/>
</dbReference>
<feature type="transmembrane region" description="Helical" evidence="6">
    <location>
        <begin position="91"/>
        <end position="112"/>
    </location>
</feature>
<dbReference type="InterPro" id="IPR036259">
    <property type="entry name" value="MFS_trans_sf"/>
</dbReference>
<evidence type="ECO:0000256" key="1">
    <source>
        <dbReference type="ARBA" id="ARBA00004141"/>
    </source>
</evidence>
<feature type="region of interest" description="Disordered" evidence="5">
    <location>
        <begin position="19"/>
        <end position="58"/>
    </location>
</feature>
<protein>
    <recommendedName>
        <fullName evidence="9">Major facilitator superfamily (MFS) profile domain-containing protein</fullName>
    </recommendedName>
</protein>
<dbReference type="PANTHER" id="PTHR23501">
    <property type="entry name" value="MAJOR FACILITATOR SUPERFAMILY"/>
    <property type="match status" value="1"/>
</dbReference>
<evidence type="ECO:0000256" key="3">
    <source>
        <dbReference type="ARBA" id="ARBA00022989"/>
    </source>
</evidence>
<sequence>MLIQPYFIQSNVRAALFTASTSTNKRSPNPARSEQDGVSNSAQAPAGHSSSATSEPIPVGHRNAAAEKHIAIAVPEPVQERTREHLKGWRLYVLIFAAPAGVLATGLIIFSMPNHFPNIQGSAASSSFRAKFSRASFARLDIMGATLLLFSSVLIVFAFEEAGARYGWVSPAILSSLTIGASLFVAFLVWERVAFFTGPPFMTVLINLPQRFQAVDGTSAFETGLRLLPLLLASPVATAVSGQLAGRFKIPPFYLLLFATSLQLVGVGLASSVKSLSGKEMYGYEAIMGFGFGMGLVSLLIFTPMVVDRTDMGVAMGAITQMRVLGGTIGLAISATLLNNHVNPRLATLLTPEQLRQISESVGYINTLPDSTRDATRQIFADGYNAQMRAMLYFNVVVFISAIVLWERKPRSAATIQGL</sequence>
<feature type="transmembrane region" description="Helical" evidence="6">
    <location>
        <begin position="282"/>
        <end position="302"/>
    </location>
</feature>
<feature type="transmembrane region" description="Helical" evidence="6">
    <location>
        <begin position="253"/>
        <end position="270"/>
    </location>
</feature>
<feature type="compositionally biased region" description="Polar residues" evidence="5">
    <location>
        <begin position="19"/>
        <end position="54"/>
    </location>
</feature>
<comment type="subcellular location">
    <subcellularLocation>
        <location evidence="1">Membrane</location>
        <topology evidence="1">Multi-pass membrane protein</topology>
    </subcellularLocation>
</comment>
<keyword evidence="4 6" id="KW-0472">Membrane</keyword>
<gene>
    <name evidence="7" type="ORF">DL762_000411</name>
</gene>
<feature type="transmembrane region" description="Helical" evidence="6">
    <location>
        <begin position="390"/>
        <end position="406"/>
    </location>
</feature>
<dbReference type="SUPFAM" id="SSF103473">
    <property type="entry name" value="MFS general substrate transporter"/>
    <property type="match status" value="1"/>
</dbReference>
<comment type="caution">
    <text evidence="7">The sequence shown here is derived from an EMBL/GenBank/DDBJ whole genome shotgun (WGS) entry which is preliminary data.</text>
</comment>
<evidence type="ECO:0000256" key="4">
    <source>
        <dbReference type="ARBA" id="ARBA00023136"/>
    </source>
</evidence>
<evidence type="ECO:0000256" key="5">
    <source>
        <dbReference type="SAM" id="MobiDB-lite"/>
    </source>
</evidence>
<keyword evidence="3 6" id="KW-1133">Transmembrane helix</keyword>
<evidence type="ECO:0000313" key="7">
    <source>
        <dbReference type="EMBL" id="RYO94779.1"/>
    </source>
</evidence>
<proteinExistence type="predicted"/>